<sequence>MPKNSNLSLLDKDSLFIPSSFERITLYEKFKFKIIHNCYLDRTLVSFQANKQSPFSSWFKYREGFSERLVTYLLKEFQPQPGIMLDPFSGSGSSLFAANALNWQTIGIEVLPVGITVCINFISSFIQNQEVCATQNM</sequence>
<dbReference type="Proteomes" id="UP000244056">
    <property type="component" value="Chromosome"/>
</dbReference>
<proteinExistence type="predicted"/>
<name>A0A2S0Q9Z8_NODSP</name>
<dbReference type="AlphaFoldDB" id="A0A2S0Q9Z8"/>
<dbReference type="KEGG" id="nsp:BMF81_03621"/>
<dbReference type="InterPro" id="IPR002941">
    <property type="entry name" value="DNA_methylase_N4/N6"/>
</dbReference>
<keyword evidence="1" id="KW-0489">Methyltransferase</keyword>
<evidence type="ECO:0000256" key="1">
    <source>
        <dbReference type="ARBA" id="ARBA00022603"/>
    </source>
</evidence>
<keyword evidence="2" id="KW-0808">Transferase</keyword>
<dbReference type="GO" id="GO:0008170">
    <property type="term" value="F:N-methyltransferase activity"/>
    <property type="evidence" value="ECO:0007669"/>
    <property type="project" value="InterPro"/>
</dbReference>
<organism evidence="4 5">
    <name type="scientific">Nodularia spumigena UHCC 0039</name>
    <dbReference type="NCBI Taxonomy" id="1914872"/>
    <lineage>
        <taxon>Bacteria</taxon>
        <taxon>Bacillati</taxon>
        <taxon>Cyanobacteriota</taxon>
        <taxon>Cyanophyceae</taxon>
        <taxon>Nostocales</taxon>
        <taxon>Nodulariaceae</taxon>
        <taxon>Nodularia</taxon>
    </lineage>
</organism>
<evidence type="ECO:0000313" key="5">
    <source>
        <dbReference type="Proteomes" id="UP000244056"/>
    </source>
</evidence>
<dbReference type="GO" id="GO:0003677">
    <property type="term" value="F:DNA binding"/>
    <property type="evidence" value="ECO:0007669"/>
    <property type="project" value="InterPro"/>
</dbReference>
<evidence type="ECO:0000313" key="4">
    <source>
        <dbReference type="EMBL" id="AVZ31182.1"/>
    </source>
</evidence>
<evidence type="ECO:0000259" key="3">
    <source>
        <dbReference type="Pfam" id="PF01555"/>
    </source>
</evidence>
<dbReference type="Pfam" id="PF01555">
    <property type="entry name" value="N6_N4_Mtase"/>
    <property type="match status" value="1"/>
</dbReference>
<feature type="domain" description="DNA methylase N-4/N-6" evidence="3">
    <location>
        <begin position="55"/>
        <end position="110"/>
    </location>
</feature>
<dbReference type="GO" id="GO:0032259">
    <property type="term" value="P:methylation"/>
    <property type="evidence" value="ECO:0007669"/>
    <property type="project" value="UniProtKB-KW"/>
</dbReference>
<dbReference type="EMBL" id="CP020114">
    <property type="protein sequence ID" value="AVZ31182.1"/>
    <property type="molecule type" value="Genomic_DNA"/>
</dbReference>
<dbReference type="InterPro" id="IPR029063">
    <property type="entry name" value="SAM-dependent_MTases_sf"/>
</dbReference>
<evidence type="ECO:0000256" key="2">
    <source>
        <dbReference type="ARBA" id="ARBA00022679"/>
    </source>
</evidence>
<accession>A0A2S0Q9Z8</accession>
<gene>
    <name evidence="4" type="ORF">BMF81_03621</name>
</gene>
<dbReference type="SUPFAM" id="SSF53335">
    <property type="entry name" value="S-adenosyl-L-methionine-dependent methyltransferases"/>
    <property type="match status" value="1"/>
</dbReference>
<dbReference type="Gene3D" id="3.40.50.150">
    <property type="entry name" value="Vaccinia Virus protein VP39"/>
    <property type="match status" value="1"/>
</dbReference>
<reference evidence="4 5" key="1">
    <citation type="submission" date="2017-03" db="EMBL/GenBank/DDBJ databases">
        <title>Comparative genomics of the toxic Baltic Sea cyanobacteria Nodularia spumigena UHCC 0039 and its response on varying salinity.</title>
        <authorList>
            <person name="Teikari J.E."/>
        </authorList>
    </citation>
    <scope>NUCLEOTIDE SEQUENCE [LARGE SCALE GENOMIC DNA]</scope>
    <source>
        <strain evidence="4 5">UHCC 0039</strain>
    </source>
</reference>
<dbReference type="RefSeq" id="WP_231859477.1">
    <property type="nucleotide sequence ID" value="NZ_CAWNZE010000001.1"/>
</dbReference>
<protein>
    <recommendedName>
        <fullName evidence="3">DNA methylase N-4/N-6 domain-containing protein</fullName>
    </recommendedName>
</protein>